<evidence type="ECO:0000256" key="1">
    <source>
        <dbReference type="SAM" id="MobiDB-lite"/>
    </source>
</evidence>
<name>A0A0F9BZX0_9ZZZZ</name>
<proteinExistence type="predicted"/>
<dbReference type="Gene3D" id="3.30.420.10">
    <property type="entry name" value="Ribonuclease H-like superfamily/Ribonuclease H"/>
    <property type="match status" value="1"/>
</dbReference>
<comment type="caution">
    <text evidence="2">The sequence shown here is derived from an EMBL/GenBank/DDBJ whole genome shotgun (WGS) entry which is preliminary data.</text>
</comment>
<gene>
    <name evidence="2" type="ORF">LCGC14_2464810</name>
</gene>
<dbReference type="EMBL" id="LAZR01038465">
    <property type="protein sequence ID" value="KKL19507.1"/>
    <property type="molecule type" value="Genomic_DNA"/>
</dbReference>
<accession>A0A0F9BZX0</accession>
<organism evidence="2">
    <name type="scientific">marine sediment metagenome</name>
    <dbReference type="NCBI Taxonomy" id="412755"/>
    <lineage>
        <taxon>unclassified sequences</taxon>
        <taxon>metagenomes</taxon>
        <taxon>ecological metagenomes</taxon>
    </lineage>
</organism>
<feature type="compositionally biased region" description="Basic and acidic residues" evidence="1">
    <location>
        <begin position="51"/>
        <end position="61"/>
    </location>
</feature>
<dbReference type="AlphaFoldDB" id="A0A0F9BZX0"/>
<dbReference type="GO" id="GO:0003676">
    <property type="term" value="F:nucleic acid binding"/>
    <property type="evidence" value="ECO:0007669"/>
    <property type="project" value="InterPro"/>
</dbReference>
<sequence>MRLLCIDPSIKAMGWAVFIDDVTRELVACGVVKVTSEMIDDHIEEADEEEEKRQKEARARH</sequence>
<feature type="region of interest" description="Disordered" evidence="1">
    <location>
        <begin position="41"/>
        <end position="61"/>
    </location>
</feature>
<reference evidence="2" key="1">
    <citation type="journal article" date="2015" name="Nature">
        <title>Complex archaea that bridge the gap between prokaryotes and eukaryotes.</title>
        <authorList>
            <person name="Spang A."/>
            <person name="Saw J.H."/>
            <person name="Jorgensen S.L."/>
            <person name="Zaremba-Niedzwiedzka K."/>
            <person name="Martijn J."/>
            <person name="Lind A.E."/>
            <person name="van Eijk R."/>
            <person name="Schleper C."/>
            <person name="Guy L."/>
            <person name="Ettema T.J."/>
        </authorList>
    </citation>
    <scope>NUCLEOTIDE SEQUENCE</scope>
</reference>
<dbReference type="InterPro" id="IPR036397">
    <property type="entry name" value="RNaseH_sf"/>
</dbReference>
<protein>
    <submittedName>
        <fullName evidence="2">Uncharacterized protein</fullName>
    </submittedName>
</protein>
<feature type="non-terminal residue" evidence="2">
    <location>
        <position position="61"/>
    </location>
</feature>
<evidence type="ECO:0000313" key="2">
    <source>
        <dbReference type="EMBL" id="KKL19507.1"/>
    </source>
</evidence>